<reference evidence="2" key="1">
    <citation type="submission" date="2011-02" db="EMBL/GenBank/DDBJ databases">
        <title>Complete sequence of Methanobacterium sp. AL-21.</title>
        <authorList>
            <consortium name="US DOE Joint Genome Institute"/>
            <person name="Lucas S."/>
            <person name="Copeland A."/>
            <person name="Lapidus A."/>
            <person name="Cheng J.-F."/>
            <person name="Goodwin L."/>
            <person name="Pitluck S."/>
            <person name="Chertkov O."/>
            <person name="Detter J.C."/>
            <person name="Han C."/>
            <person name="Tapia R."/>
            <person name="Land M."/>
            <person name="Hauser L."/>
            <person name="Kyrpides N."/>
            <person name="Ivanova N."/>
            <person name="Mikhailova N."/>
            <person name="Pagani I."/>
            <person name="Cadillo-Quiroz H."/>
            <person name="Imachi H."/>
            <person name="Zinder S."/>
            <person name="Liu W."/>
            <person name="Woyke T."/>
        </authorList>
    </citation>
    <scope>NUCLEOTIDE SEQUENCE [LARGE SCALE GENOMIC DNA]</scope>
    <source>
        <strain evidence="2">AL-21</strain>
    </source>
</reference>
<dbReference type="KEGG" id="mel:Metbo_2220"/>
<evidence type="ECO:0008006" key="3">
    <source>
        <dbReference type="Google" id="ProtNLM"/>
    </source>
</evidence>
<keyword evidence="2" id="KW-1185">Reference proteome</keyword>
<dbReference type="AlphaFoldDB" id="F0TCP4"/>
<dbReference type="Pfam" id="PF04009">
    <property type="entry name" value="DUF356"/>
    <property type="match status" value="1"/>
</dbReference>
<dbReference type="InterPro" id="IPR007154">
    <property type="entry name" value="DUF356"/>
</dbReference>
<sequence length="126" mass="14204">MALILIRAEDQSKLLNTLADIERHAGLKISGKPRIMDSKKADNIATKILKQKIRSRSAIAVLVKVVDDTTKSIVHIRKIHPPAHVVVISEEYAEFKELEANFNKLSPLRGYYSHKSEKSSDSKKED</sequence>
<dbReference type="eggNOG" id="arCOG04842">
    <property type="taxonomic scope" value="Archaea"/>
</dbReference>
<protein>
    <recommendedName>
        <fullName evidence="3">DUF356 domain-containing protein</fullName>
    </recommendedName>
</protein>
<dbReference type="GeneID" id="10278686"/>
<dbReference type="HOGENOM" id="CLU_145818_0_0_2"/>
<reference evidence="1 2" key="2">
    <citation type="journal article" date="2014" name="Int. J. Syst. Evol. Microbiol.">
        <title>Methanobacterium paludis sp. nov. and a novel strain of Methanobacterium lacus isolated from northern peatlands.</title>
        <authorList>
            <person name="Cadillo-Quiroz H."/>
            <person name="Brauer S.L."/>
            <person name="Goodson N."/>
            <person name="Yavitt J.B."/>
            <person name="Zinder S.H."/>
        </authorList>
    </citation>
    <scope>NUCLEOTIDE SEQUENCE [LARGE SCALE GENOMIC DNA]</scope>
    <source>
        <strain evidence="1 2">AL-21</strain>
    </source>
</reference>
<dbReference type="RefSeq" id="WP_013645785.1">
    <property type="nucleotide sequence ID" value="NC_015216.1"/>
</dbReference>
<dbReference type="OrthoDB" id="73585at2157"/>
<evidence type="ECO:0000313" key="1">
    <source>
        <dbReference type="EMBL" id="ADZ10434.1"/>
    </source>
</evidence>
<dbReference type="EMBL" id="CP002551">
    <property type="protein sequence ID" value="ADZ10434.1"/>
    <property type="molecule type" value="Genomic_DNA"/>
</dbReference>
<dbReference type="Proteomes" id="UP000007490">
    <property type="component" value="Chromosome"/>
</dbReference>
<dbReference type="STRING" id="877455.Metbo_2220"/>
<dbReference type="PIRSF" id="PIRSF006606">
    <property type="entry name" value="UCP006606"/>
    <property type="match status" value="1"/>
</dbReference>
<proteinExistence type="predicted"/>
<evidence type="ECO:0000313" key="2">
    <source>
        <dbReference type="Proteomes" id="UP000007490"/>
    </source>
</evidence>
<gene>
    <name evidence="1" type="ordered locus">Metbo_2220</name>
</gene>
<organism evidence="1 2">
    <name type="scientific">Methanobacterium lacus (strain AL-21)</name>
    <dbReference type="NCBI Taxonomy" id="877455"/>
    <lineage>
        <taxon>Archaea</taxon>
        <taxon>Methanobacteriati</taxon>
        <taxon>Methanobacteriota</taxon>
        <taxon>Methanomada group</taxon>
        <taxon>Methanobacteria</taxon>
        <taxon>Methanobacteriales</taxon>
        <taxon>Methanobacteriaceae</taxon>
        <taxon>Methanobacterium</taxon>
    </lineage>
</organism>
<accession>F0TCP4</accession>
<name>F0TCP4_METLA</name>